<evidence type="ECO:0000313" key="7">
    <source>
        <dbReference type="EMBL" id="OMH80961.1"/>
    </source>
</evidence>
<comment type="caution">
    <text evidence="7">The sequence shown here is derived from an EMBL/GenBank/DDBJ whole genome shotgun (WGS) entry which is preliminary data.</text>
</comment>
<dbReference type="GO" id="GO:0004674">
    <property type="term" value="F:protein serine/threonine kinase activity"/>
    <property type="evidence" value="ECO:0007669"/>
    <property type="project" value="UniProtKB-KW"/>
</dbReference>
<dbReference type="SUPFAM" id="SSF56112">
    <property type="entry name" value="Protein kinase-like (PK-like)"/>
    <property type="match status" value="1"/>
</dbReference>
<keyword evidence="2" id="KW-0808">Transferase</keyword>
<keyword evidence="8" id="KW-1185">Reference proteome</keyword>
<dbReference type="EMBL" id="LSSK01001026">
    <property type="protein sequence ID" value="OMH80961.1"/>
    <property type="molecule type" value="Genomic_DNA"/>
</dbReference>
<dbReference type="SMART" id="SM00220">
    <property type="entry name" value="S_TKc"/>
    <property type="match status" value="1"/>
</dbReference>
<gene>
    <name evidence="7" type="ORF">AX774_g5585</name>
</gene>
<evidence type="ECO:0000256" key="4">
    <source>
        <dbReference type="ARBA" id="ARBA00022777"/>
    </source>
</evidence>
<evidence type="ECO:0000313" key="8">
    <source>
        <dbReference type="Proteomes" id="UP000188320"/>
    </source>
</evidence>
<dbReference type="InterPro" id="IPR008271">
    <property type="entry name" value="Ser/Thr_kinase_AS"/>
</dbReference>
<feature type="domain" description="Protein kinase" evidence="6">
    <location>
        <begin position="1"/>
        <end position="239"/>
    </location>
</feature>
<dbReference type="GO" id="GO:0005737">
    <property type="term" value="C:cytoplasm"/>
    <property type="evidence" value="ECO:0007669"/>
    <property type="project" value="TreeGrafter"/>
</dbReference>
<keyword evidence="5" id="KW-0067">ATP-binding</keyword>
<dbReference type="PROSITE" id="PS00108">
    <property type="entry name" value="PROTEIN_KINASE_ST"/>
    <property type="match status" value="1"/>
</dbReference>
<proteinExistence type="predicted"/>
<evidence type="ECO:0000256" key="3">
    <source>
        <dbReference type="ARBA" id="ARBA00022741"/>
    </source>
</evidence>
<evidence type="ECO:0000256" key="1">
    <source>
        <dbReference type="ARBA" id="ARBA00022527"/>
    </source>
</evidence>
<dbReference type="InterPro" id="IPR011009">
    <property type="entry name" value="Kinase-like_dom_sf"/>
</dbReference>
<dbReference type="InterPro" id="IPR050494">
    <property type="entry name" value="Ser_Thr_dual-spec_kinase"/>
</dbReference>
<dbReference type="GO" id="GO:0004713">
    <property type="term" value="F:protein tyrosine kinase activity"/>
    <property type="evidence" value="ECO:0007669"/>
    <property type="project" value="TreeGrafter"/>
</dbReference>
<dbReference type="Gene3D" id="1.10.510.10">
    <property type="entry name" value="Transferase(Phosphotransferase) domain 1"/>
    <property type="match status" value="1"/>
</dbReference>
<organism evidence="7 8">
    <name type="scientific">Zancudomyces culisetae</name>
    <name type="common">Gut fungus</name>
    <name type="synonym">Smittium culisetae</name>
    <dbReference type="NCBI Taxonomy" id="1213189"/>
    <lineage>
        <taxon>Eukaryota</taxon>
        <taxon>Fungi</taxon>
        <taxon>Fungi incertae sedis</taxon>
        <taxon>Zoopagomycota</taxon>
        <taxon>Kickxellomycotina</taxon>
        <taxon>Harpellomycetes</taxon>
        <taxon>Harpellales</taxon>
        <taxon>Legeriomycetaceae</taxon>
        <taxon>Zancudomyces</taxon>
    </lineage>
</organism>
<name>A0A1R1PJ08_ZANCU</name>
<feature type="non-terminal residue" evidence="7">
    <location>
        <position position="1"/>
    </location>
</feature>
<sequence length="241" mass="26452">LVSALDVLRHERIMHCDIKPENIVLVRVDAPHIKLIDFGSACFETETGTQFTYIQSRFYRSPEVLLGLRYDCAVDMWSVGCVVAELFLGLPLFPGSSQKDQVARIVNCLGYPPQPVLASLSPKSFQSYFASTPSTLPCNPESSLAYLILNKVPYPSSSSPSSSSSSSKPFTPPSFSHSFSSAPNSSLALSPATATNPARATYYLEYDMRLKLVDFLLGMLTFDKNSRLTPLQALAHPFLLS</sequence>
<evidence type="ECO:0000256" key="5">
    <source>
        <dbReference type="ARBA" id="ARBA00022840"/>
    </source>
</evidence>
<dbReference type="PANTHER" id="PTHR24058:SF17">
    <property type="entry name" value="HOMEODOMAIN INTERACTING PROTEIN KINASE, ISOFORM D"/>
    <property type="match status" value="1"/>
</dbReference>
<keyword evidence="1" id="KW-0723">Serine/threonine-protein kinase</keyword>
<evidence type="ECO:0000256" key="2">
    <source>
        <dbReference type="ARBA" id="ARBA00022679"/>
    </source>
</evidence>
<dbReference type="GO" id="GO:0005524">
    <property type="term" value="F:ATP binding"/>
    <property type="evidence" value="ECO:0007669"/>
    <property type="project" value="UniProtKB-KW"/>
</dbReference>
<dbReference type="InterPro" id="IPR000719">
    <property type="entry name" value="Prot_kinase_dom"/>
</dbReference>
<dbReference type="Proteomes" id="UP000188320">
    <property type="component" value="Unassembled WGS sequence"/>
</dbReference>
<evidence type="ECO:0000259" key="6">
    <source>
        <dbReference type="PROSITE" id="PS50011"/>
    </source>
</evidence>
<reference evidence="8" key="1">
    <citation type="submission" date="2017-01" db="EMBL/GenBank/DDBJ databases">
        <authorList>
            <person name="Wang Y."/>
            <person name="White M."/>
            <person name="Kvist S."/>
            <person name="Moncalvo J.-M."/>
        </authorList>
    </citation>
    <scope>NUCLEOTIDE SEQUENCE [LARGE SCALE GENOMIC DNA]</scope>
    <source>
        <strain evidence="8">COL-18-3</strain>
    </source>
</reference>
<protein>
    <submittedName>
        <fullName evidence="7">Serine/threonine-protein kinase ppk15</fullName>
    </submittedName>
</protein>
<dbReference type="Pfam" id="PF00069">
    <property type="entry name" value="Pkinase"/>
    <property type="match status" value="1"/>
</dbReference>
<keyword evidence="4 7" id="KW-0418">Kinase</keyword>
<dbReference type="OrthoDB" id="9332038at2759"/>
<keyword evidence="3" id="KW-0547">Nucleotide-binding</keyword>
<dbReference type="PROSITE" id="PS50011">
    <property type="entry name" value="PROTEIN_KINASE_DOM"/>
    <property type="match status" value="1"/>
</dbReference>
<dbReference type="AlphaFoldDB" id="A0A1R1PJ08"/>
<dbReference type="PANTHER" id="PTHR24058">
    <property type="entry name" value="DUAL SPECIFICITY PROTEIN KINASE"/>
    <property type="match status" value="1"/>
</dbReference>
<accession>A0A1R1PJ08</accession>